<dbReference type="AlphaFoldDB" id="A0A059CSX7"/>
<accession>A0A059CSX7</accession>
<organism evidence="2">
    <name type="scientific">Eucalyptus grandis</name>
    <name type="common">Flooded gum</name>
    <dbReference type="NCBI Taxonomy" id="71139"/>
    <lineage>
        <taxon>Eukaryota</taxon>
        <taxon>Viridiplantae</taxon>
        <taxon>Streptophyta</taxon>
        <taxon>Embryophyta</taxon>
        <taxon>Tracheophyta</taxon>
        <taxon>Spermatophyta</taxon>
        <taxon>Magnoliopsida</taxon>
        <taxon>eudicotyledons</taxon>
        <taxon>Gunneridae</taxon>
        <taxon>Pentapetalae</taxon>
        <taxon>rosids</taxon>
        <taxon>malvids</taxon>
        <taxon>Myrtales</taxon>
        <taxon>Myrtaceae</taxon>
        <taxon>Myrtoideae</taxon>
        <taxon>Eucalypteae</taxon>
        <taxon>Eucalyptus</taxon>
    </lineage>
</organism>
<dbReference type="Gramene" id="KCW81045">
    <property type="protein sequence ID" value="KCW81045"/>
    <property type="gene ID" value="EUGRSUZ_C02421"/>
</dbReference>
<dbReference type="InParanoid" id="A0A059CSX7"/>
<evidence type="ECO:0000313" key="2">
    <source>
        <dbReference type="EMBL" id="KCW81045.1"/>
    </source>
</evidence>
<dbReference type="EMBL" id="KK198755">
    <property type="protein sequence ID" value="KCW81045.1"/>
    <property type="molecule type" value="Genomic_DNA"/>
</dbReference>
<evidence type="ECO:0000256" key="1">
    <source>
        <dbReference type="SAM" id="MobiDB-lite"/>
    </source>
</evidence>
<feature type="compositionally biased region" description="Basic and acidic residues" evidence="1">
    <location>
        <begin position="107"/>
        <end position="118"/>
    </location>
</feature>
<protein>
    <submittedName>
        <fullName evidence="2">Uncharacterized protein</fullName>
    </submittedName>
</protein>
<name>A0A059CSX7_EUCGR</name>
<gene>
    <name evidence="2" type="ORF">EUGRSUZ_C02421</name>
</gene>
<sequence length="118" mass="13639">MSSEKIQRLTVTFSSHLGRVIFVYLRFFWEACESPLGKILSAWRGGRPVGQLMRRAKRRTRLLFERKVNFFSTFLKQLSMCSDSRSGIIQNPPPSTRNSPAVPSKWCRSDMGSRRVAR</sequence>
<proteinExistence type="predicted"/>
<reference evidence="2" key="1">
    <citation type="submission" date="2013-07" db="EMBL/GenBank/DDBJ databases">
        <title>The genome of Eucalyptus grandis.</title>
        <authorList>
            <person name="Schmutz J."/>
            <person name="Hayes R."/>
            <person name="Myburg A."/>
            <person name="Tuskan G."/>
            <person name="Grattapaglia D."/>
            <person name="Rokhsar D.S."/>
        </authorList>
    </citation>
    <scope>NUCLEOTIDE SEQUENCE</scope>
    <source>
        <tissue evidence="2">Leaf extractions</tissue>
    </source>
</reference>
<feature type="region of interest" description="Disordered" evidence="1">
    <location>
        <begin position="84"/>
        <end position="118"/>
    </location>
</feature>